<dbReference type="Gene3D" id="3.30.200.20">
    <property type="entry name" value="Phosphorylase Kinase, domain 1"/>
    <property type="match status" value="1"/>
</dbReference>
<dbReference type="AlphaFoldDB" id="A0AAV0HAR9"/>
<evidence type="ECO:0000256" key="1">
    <source>
        <dbReference type="ARBA" id="ARBA00004193"/>
    </source>
</evidence>
<dbReference type="Gene3D" id="1.10.510.10">
    <property type="entry name" value="Transferase(Phosphotransferase) domain 1"/>
    <property type="match status" value="1"/>
</dbReference>
<feature type="region of interest" description="Disordered" evidence="13">
    <location>
        <begin position="18"/>
        <end position="50"/>
    </location>
</feature>
<feature type="domain" description="Protein kinase" evidence="14">
    <location>
        <begin position="68"/>
        <end position="344"/>
    </location>
</feature>
<dbReference type="PROSITE" id="PS00108">
    <property type="entry name" value="PROTEIN_KINASE_ST"/>
    <property type="match status" value="1"/>
</dbReference>
<feature type="region of interest" description="Disordered" evidence="13">
    <location>
        <begin position="354"/>
        <end position="442"/>
    </location>
</feature>
<keyword evidence="10" id="KW-0449">Lipoprotein</keyword>
<feature type="compositionally biased region" description="Basic and acidic residues" evidence="13">
    <location>
        <begin position="41"/>
        <end position="50"/>
    </location>
</feature>
<dbReference type="Proteomes" id="UP001154282">
    <property type="component" value="Unassembled WGS sequence"/>
</dbReference>
<evidence type="ECO:0000256" key="2">
    <source>
        <dbReference type="ARBA" id="ARBA00008684"/>
    </source>
</evidence>
<evidence type="ECO:0000259" key="14">
    <source>
        <dbReference type="PROSITE" id="PS50011"/>
    </source>
</evidence>
<dbReference type="PANTHER" id="PTHR47985:SF3">
    <property type="entry name" value="SERINE_THREONINE-PROTEIN KINASE PBL21-RELATED"/>
    <property type="match status" value="1"/>
</dbReference>
<evidence type="ECO:0000256" key="7">
    <source>
        <dbReference type="ARBA" id="ARBA00022777"/>
    </source>
</evidence>
<dbReference type="GO" id="GO:0004674">
    <property type="term" value="F:protein serine/threonine kinase activity"/>
    <property type="evidence" value="ECO:0007669"/>
    <property type="project" value="UniProtKB-KW"/>
</dbReference>
<evidence type="ECO:0000256" key="11">
    <source>
        <dbReference type="PROSITE-ProRule" id="PRU10141"/>
    </source>
</evidence>
<feature type="compositionally biased region" description="Polar residues" evidence="13">
    <location>
        <begin position="405"/>
        <end position="414"/>
    </location>
</feature>
<gene>
    <name evidence="15" type="ORF">LITE_LOCUS3424</name>
</gene>
<keyword evidence="9" id="KW-0472">Membrane</keyword>
<comment type="similarity">
    <text evidence="2">Belongs to the protein kinase superfamily. Ser/Thr protein kinase family.</text>
</comment>
<proteinExistence type="inferred from homology"/>
<comment type="subcellular location">
    <subcellularLocation>
        <location evidence="1">Cell membrane</location>
        <topology evidence="1">Lipid-anchor</topology>
    </subcellularLocation>
</comment>
<dbReference type="SUPFAM" id="SSF56112">
    <property type="entry name" value="Protein kinase-like (PK-like)"/>
    <property type="match status" value="1"/>
</dbReference>
<dbReference type="InterPro" id="IPR017441">
    <property type="entry name" value="Protein_kinase_ATP_BS"/>
</dbReference>
<dbReference type="InterPro" id="IPR000719">
    <property type="entry name" value="Prot_kinase_dom"/>
</dbReference>
<keyword evidence="6 11" id="KW-0547">Nucleotide-binding</keyword>
<dbReference type="EMBL" id="CAMGYJ010000002">
    <property type="protein sequence ID" value="CAI0382108.1"/>
    <property type="molecule type" value="Genomic_DNA"/>
</dbReference>
<evidence type="ECO:0000256" key="9">
    <source>
        <dbReference type="ARBA" id="ARBA00023136"/>
    </source>
</evidence>
<name>A0AAV0HAR9_9ROSI</name>
<dbReference type="SMART" id="SM00220">
    <property type="entry name" value="S_TKc"/>
    <property type="match status" value="1"/>
</dbReference>
<accession>A0AAV0HAR9</accession>
<evidence type="ECO:0000313" key="15">
    <source>
        <dbReference type="EMBL" id="CAI0382108.1"/>
    </source>
</evidence>
<evidence type="ECO:0000256" key="10">
    <source>
        <dbReference type="ARBA" id="ARBA00023288"/>
    </source>
</evidence>
<dbReference type="PROSITE" id="PS50011">
    <property type="entry name" value="PROTEIN_KINASE_DOM"/>
    <property type="match status" value="1"/>
</dbReference>
<comment type="caution">
    <text evidence="15">The sequence shown here is derived from an EMBL/GenBank/DDBJ whole genome shotgun (WGS) entry which is preliminary data.</text>
</comment>
<dbReference type="PANTHER" id="PTHR47985">
    <property type="entry name" value="OS07G0668900 PROTEIN"/>
    <property type="match status" value="1"/>
</dbReference>
<evidence type="ECO:0000256" key="5">
    <source>
        <dbReference type="ARBA" id="ARBA00022679"/>
    </source>
</evidence>
<dbReference type="PROSITE" id="PS00107">
    <property type="entry name" value="PROTEIN_KINASE_ATP"/>
    <property type="match status" value="1"/>
</dbReference>
<dbReference type="Pfam" id="PF07714">
    <property type="entry name" value="PK_Tyr_Ser-Thr"/>
    <property type="match status" value="1"/>
</dbReference>
<feature type="compositionally biased region" description="Low complexity" evidence="13">
    <location>
        <begin position="22"/>
        <end position="34"/>
    </location>
</feature>
<evidence type="ECO:0000256" key="3">
    <source>
        <dbReference type="ARBA" id="ARBA00022475"/>
    </source>
</evidence>
<keyword evidence="3" id="KW-1003">Cell membrane</keyword>
<protein>
    <recommendedName>
        <fullName evidence="14">Protein kinase domain-containing protein</fullName>
    </recommendedName>
</protein>
<feature type="binding site" evidence="11">
    <location>
        <position position="96"/>
    </location>
    <ligand>
        <name>ATP</name>
        <dbReference type="ChEBI" id="CHEBI:30616"/>
    </ligand>
</feature>
<dbReference type="GO" id="GO:0005524">
    <property type="term" value="F:ATP binding"/>
    <property type="evidence" value="ECO:0007669"/>
    <property type="project" value="UniProtKB-UniRule"/>
</dbReference>
<dbReference type="FunFam" id="3.30.200.20:FF:000266">
    <property type="entry name" value="probable serine/threonine-protein kinase RLCKVII"/>
    <property type="match status" value="1"/>
</dbReference>
<organism evidence="15 16">
    <name type="scientific">Linum tenue</name>
    <dbReference type="NCBI Taxonomy" id="586396"/>
    <lineage>
        <taxon>Eukaryota</taxon>
        <taxon>Viridiplantae</taxon>
        <taxon>Streptophyta</taxon>
        <taxon>Embryophyta</taxon>
        <taxon>Tracheophyta</taxon>
        <taxon>Spermatophyta</taxon>
        <taxon>Magnoliopsida</taxon>
        <taxon>eudicotyledons</taxon>
        <taxon>Gunneridae</taxon>
        <taxon>Pentapetalae</taxon>
        <taxon>rosids</taxon>
        <taxon>fabids</taxon>
        <taxon>Malpighiales</taxon>
        <taxon>Linaceae</taxon>
        <taxon>Linum</taxon>
    </lineage>
</organism>
<keyword evidence="5" id="KW-0808">Transferase</keyword>
<keyword evidence="16" id="KW-1185">Reference proteome</keyword>
<evidence type="ECO:0000256" key="13">
    <source>
        <dbReference type="SAM" id="MobiDB-lite"/>
    </source>
</evidence>
<dbReference type="CDD" id="cd14066">
    <property type="entry name" value="STKc_IRAK"/>
    <property type="match status" value="1"/>
</dbReference>
<dbReference type="InterPro" id="IPR011009">
    <property type="entry name" value="Kinase-like_dom_sf"/>
</dbReference>
<keyword evidence="8 11" id="KW-0067">ATP-binding</keyword>
<dbReference type="GO" id="GO:0010183">
    <property type="term" value="P:pollen tube guidance"/>
    <property type="evidence" value="ECO:0007669"/>
    <property type="project" value="UniProtKB-ARBA"/>
</dbReference>
<reference evidence="15" key="1">
    <citation type="submission" date="2022-08" db="EMBL/GenBank/DDBJ databases">
        <authorList>
            <person name="Gutierrez-Valencia J."/>
        </authorList>
    </citation>
    <scope>NUCLEOTIDE SEQUENCE</scope>
</reference>
<evidence type="ECO:0000256" key="6">
    <source>
        <dbReference type="ARBA" id="ARBA00022741"/>
    </source>
</evidence>
<dbReference type="InterPro" id="IPR008271">
    <property type="entry name" value="Ser/Thr_kinase_AS"/>
</dbReference>
<evidence type="ECO:0000256" key="4">
    <source>
        <dbReference type="ARBA" id="ARBA00022527"/>
    </source>
</evidence>
<keyword evidence="4 12" id="KW-0723">Serine/threonine-protein kinase</keyword>
<dbReference type="InterPro" id="IPR001245">
    <property type="entry name" value="Ser-Thr/Tyr_kinase_cat_dom"/>
</dbReference>
<evidence type="ECO:0000256" key="12">
    <source>
        <dbReference type="RuleBase" id="RU000304"/>
    </source>
</evidence>
<evidence type="ECO:0000313" key="16">
    <source>
        <dbReference type="Proteomes" id="UP001154282"/>
    </source>
</evidence>
<dbReference type="GO" id="GO:0005886">
    <property type="term" value="C:plasma membrane"/>
    <property type="evidence" value="ECO:0007669"/>
    <property type="project" value="UniProtKB-SubCell"/>
</dbReference>
<evidence type="ECO:0000256" key="8">
    <source>
        <dbReference type="ARBA" id="ARBA00022840"/>
    </source>
</evidence>
<sequence>MSCFSCINRRKGVKIDIEKAPGSSNYRSNSSDRSGSGKRRKELEEKLPKENGARSFSFRELANATQNFRDLNLIGEGGFGRVYKGRLDTGEIVAVKQLNQDGMQGNQEFIVEVLMLSLLHHPNLVTLTGYCTAGDQRLLVYEYMPRGSLERHLFDADTGKEPLSWSTRMKIAVNAARGLEYLHCKANPPVIYRDLKSANILLDKDFHAKLSDFGLAKLGPVGDNTHVSTRVMGTYGYCAPEYAMSGKLTLKSDIYSFGVVLLELISGRKAMDYSKRQGEQNLVVWSRPYLKDQKKFCQMVDPRLQGCYPRRCLNYAIAIAGMCLHDEAHLRPLIGDIVVALEYLAAQSTEHMSGKARSEIVLPSSTSDRSGPMTPPSSKPEANARSEIILPSSKSDESGAMMPPSSKSEVNTRSEIILLSSKSDRSGPMTPPSSKSEVNTPHAPILKFDRNAHRQDVTISASF</sequence>
<dbReference type="FunFam" id="1.10.510.10:FF:000032">
    <property type="entry name" value="Serine/threonine-protein kinase PBS1"/>
    <property type="match status" value="1"/>
</dbReference>
<keyword evidence="7" id="KW-0418">Kinase</keyword>
<dbReference type="GO" id="GO:0090404">
    <property type="term" value="C:pollen tube tip"/>
    <property type="evidence" value="ECO:0007669"/>
    <property type="project" value="UniProtKB-ARBA"/>
</dbReference>